<organism evidence="2">
    <name type="scientific">Octopus bimaculoides</name>
    <name type="common">California two-spotted octopus</name>
    <dbReference type="NCBI Taxonomy" id="37653"/>
    <lineage>
        <taxon>Eukaryota</taxon>
        <taxon>Metazoa</taxon>
        <taxon>Spiralia</taxon>
        <taxon>Lophotrochozoa</taxon>
        <taxon>Mollusca</taxon>
        <taxon>Cephalopoda</taxon>
        <taxon>Coleoidea</taxon>
        <taxon>Octopodiformes</taxon>
        <taxon>Octopoda</taxon>
        <taxon>Incirrata</taxon>
        <taxon>Octopodidae</taxon>
        <taxon>Octopus</taxon>
    </lineage>
</organism>
<proteinExistence type="predicted"/>
<accession>A0A0L8G5Z1</accession>
<gene>
    <name evidence="2" type="ORF">OCBIM_22039426mg</name>
</gene>
<dbReference type="AlphaFoldDB" id="A0A0L8G5Z1"/>
<protein>
    <submittedName>
        <fullName evidence="2">Uncharacterized protein</fullName>
    </submittedName>
</protein>
<evidence type="ECO:0000256" key="1">
    <source>
        <dbReference type="SAM" id="Phobius"/>
    </source>
</evidence>
<reference evidence="2" key="1">
    <citation type="submission" date="2015-07" db="EMBL/GenBank/DDBJ databases">
        <title>MeaNS - Measles Nucleotide Surveillance Program.</title>
        <authorList>
            <person name="Tran T."/>
            <person name="Druce J."/>
        </authorList>
    </citation>
    <scope>NUCLEOTIDE SEQUENCE</scope>
    <source>
        <strain evidence="2">UCB-OBI-ISO-001</strain>
        <tissue evidence="2">Gonad</tissue>
    </source>
</reference>
<dbReference type="EMBL" id="KQ423655">
    <property type="protein sequence ID" value="KOF72452.1"/>
    <property type="molecule type" value="Genomic_DNA"/>
</dbReference>
<feature type="transmembrane region" description="Helical" evidence="1">
    <location>
        <begin position="33"/>
        <end position="58"/>
    </location>
</feature>
<dbReference type="OrthoDB" id="6162772at2759"/>
<evidence type="ECO:0000313" key="2">
    <source>
        <dbReference type="EMBL" id="KOF72452.1"/>
    </source>
</evidence>
<keyword evidence="1" id="KW-0472">Membrane</keyword>
<sequence length="247" mass="28047">MMNLTNASAVSEANDYQSIRSTMNQQQHRTQSFTAVLVLTSLFALFTVSVTGAIIVFCKKKNTVFALQKCEQDSDIDCELDDFNTEIEISDDSTDDYLVPMSKRSATYPNLEIVCNRNYRPHDNIETIKQKDTTNVSRHIPRAHTFSFECYEYTPIKLSTTNKDNKKKEGEKQVIKVQKNQKSKTVYHQLKTSSKECLSPENPGDGNDSKCLGYSVNKENWKTSPENDVGMADPFIVDKAMLLQQSQ</sequence>
<name>A0A0L8G5Z1_OCTBM</name>
<keyword evidence="1" id="KW-0812">Transmembrane</keyword>
<keyword evidence="1" id="KW-1133">Transmembrane helix</keyword>